<keyword evidence="2" id="KW-1185">Reference proteome</keyword>
<dbReference type="Proteomes" id="UP000499080">
    <property type="component" value="Unassembled WGS sequence"/>
</dbReference>
<evidence type="ECO:0000313" key="2">
    <source>
        <dbReference type="Proteomes" id="UP000499080"/>
    </source>
</evidence>
<dbReference type="AlphaFoldDB" id="A0A4Y2GLL8"/>
<dbReference type="EMBL" id="BGPR01001472">
    <property type="protein sequence ID" value="GBM54732.1"/>
    <property type="molecule type" value="Genomic_DNA"/>
</dbReference>
<sequence>MCVRKISAQCVLQFTPNLAAGCVLHRPVSRVIHCSELYNFYLANRFRKVVVRSRMRSKRCADQHISSSLAPSLGTPLLPKSGPGNIDTPIIKRHRFEFLALRSQLVWKPAPARNHQIHGDPSCISVKPIMILSQVHLRKPCYDFYFL</sequence>
<comment type="caution">
    <text evidence="1">The sequence shown here is derived from an EMBL/GenBank/DDBJ whole genome shotgun (WGS) entry which is preliminary data.</text>
</comment>
<proteinExistence type="predicted"/>
<evidence type="ECO:0000313" key="1">
    <source>
        <dbReference type="EMBL" id="GBM54732.1"/>
    </source>
</evidence>
<accession>A0A4Y2GLL8</accession>
<organism evidence="1 2">
    <name type="scientific">Araneus ventricosus</name>
    <name type="common">Orbweaver spider</name>
    <name type="synonym">Epeira ventricosa</name>
    <dbReference type="NCBI Taxonomy" id="182803"/>
    <lineage>
        <taxon>Eukaryota</taxon>
        <taxon>Metazoa</taxon>
        <taxon>Ecdysozoa</taxon>
        <taxon>Arthropoda</taxon>
        <taxon>Chelicerata</taxon>
        <taxon>Arachnida</taxon>
        <taxon>Araneae</taxon>
        <taxon>Araneomorphae</taxon>
        <taxon>Entelegynae</taxon>
        <taxon>Araneoidea</taxon>
        <taxon>Araneidae</taxon>
        <taxon>Araneus</taxon>
    </lineage>
</organism>
<name>A0A4Y2GLL8_ARAVE</name>
<dbReference type="PROSITE" id="PS51257">
    <property type="entry name" value="PROKAR_LIPOPROTEIN"/>
    <property type="match status" value="1"/>
</dbReference>
<dbReference type="OrthoDB" id="6468711at2759"/>
<protein>
    <submittedName>
        <fullName evidence="1">Uncharacterized protein</fullName>
    </submittedName>
</protein>
<gene>
    <name evidence="1" type="ORF">AVEN_76241_1</name>
</gene>
<reference evidence="1 2" key="1">
    <citation type="journal article" date="2019" name="Sci. Rep.">
        <title>Orb-weaving spider Araneus ventricosus genome elucidates the spidroin gene catalogue.</title>
        <authorList>
            <person name="Kono N."/>
            <person name="Nakamura H."/>
            <person name="Ohtoshi R."/>
            <person name="Moran D.A.P."/>
            <person name="Shinohara A."/>
            <person name="Yoshida Y."/>
            <person name="Fujiwara M."/>
            <person name="Mori M."/>
            <person name="Tomita M."/>
            <person name="Arakawa K."/>
        </authorList>
    </citation>
    <scope>NUCLEOTIDE SEQUENCE [LARGE SCALE GENOMIC DNA]</scope>
</reference>